<dbReference type="GO" id="GO:0022857">
    <property type="term" value="F:transmembrane transporter activity"/>
    <property type="evidence" value="ECO:0007669"/>
    <property type="project" value="InterPro"/>
</dbReference>
<feature type="transmembrane region" description="Helical" evidence="6">
    <location>
        <begin position="444"/>
        <end position="464"/>
    </location>
</feature>
<dbReference type="AlphaFoldDB" id="A0AA39J7F7"/>
<feature type="transmembrane region" description="Helical" evidence="6">
    <location>
        <begin position="412"/>
        <end position="432"/>
    </location>
</feature>
<name>A0AA39J7F7_9AGAR</name>
<organism evidence="7 8">
    <name type="scientific">Armillaria borealis</name>
    <dbReference type="NCBI Taxonomy" id="47425"/>
    <lineage>
        <taxon>Eukaryota</taxon>
        <taxon>Fungi</taxon>
        <taxon>Dikarya</taxon>
        <taxon>Basidiomycota</taxon>
        <taxon>Agaricomycotina</taxon>
        <taxon>Agaricomycetes</taxon>
        <taxon>Agaricomycetidae</taxon>
        <taxon>Agaricales</taxon>
        <taxon>Marasmiineae</taxon>
        <taxon>Physalacriaceae</taxon>
        <taxon>Armillaria</taxon>
    </lineage>
</organism>
<feature type="transmembrane region" description="Helical" evidence="6">
    <location>
        <begin position="192"/>
        <end position="213"/>
    </location>
</feature>
<reference evidence="7" key="1">
    <citation type="submission" date="2023-06" db="EMBL/GenBank/DDBJ databases">
        <authorList>
            <consortium name="Lawrence Berkeley National Laboratory"/>
            <person name="Ahrendt S."/>
            <person name="Sahu N."/>
            <person name="Indic B."/>
            <person name="Wong-Bajracharya J."/>
            <person name="Merenyi Z."/>
            <person name="Ke H.-M."/>
            <person name="Monk M."/>
            <person name="Kocsube S."/>
            <person name="Drula E."/>
            <person name="Lipzen A."/>
            <person name="Balint B."/>
            <person name="Henrissat B."/>
            <person name="Andreopoulos B."/>
            <person name="Martin F.M."/>
            <person name="Harder C.B."/>
            <person name="Rigling D."/>
            <person name="Ford K.L."/>
            <person name="Foster G.D."/>
            <person name="Pangilinan J."/>
            <person name="Papanicolaou A."/>
            <person name="Barry K."/>
            <person name="LaButti K."/>
            <person name="Viragh M."/>
            <person name="Koriabine M."/>
            <person name="Yan M."/>
            <person name="Riley R."/>
            <person name="Champramary S."/>
            <person name="Plett K.L."/>
            <person name="Tsai I.J."/>
            <person name="Slot J."/>
            <person name="Sipos G."/>
            <person name="Plett J."/>
            <person name="Nagy L.G."/>
            <person name="Grigoriev I.V."/>
        </authorList>
    </citation>
    <scope>NUCLEOTIDE SEQUENCE</scope>
    <source>
        <strain evidence="7">FPL87.14</strain>
    </source>
</reference>
<feature type="transmembrane region" description="Helical" evidence="6">
    <location>
        <begin position="132"/>
        <end position="154"/>
    </location>
</feature>
<dbReference type="InterPro" id="IPR036259">
    <property type="entry name" value="MFS_trans_sf"/>
</dbReference>
<dbReference type="PANTHER" id="PTHR43791">
    <property type="entry name" value="PERMEASE-RELATED"/>
    <property type="match status" value="1"/>
</dbReference>
<comment type="subcellular location">
    <subcellularLocation>
        <location evidence="1">Membrane</location>
        <topology evidence="1">Multi-pass membrane protein</topology>
    </subcellularLocation>
</comment>
<dbReference type="InterPro" id="IPR011701">
    <property type="entry name" value="MFS"/>
</dbReference>
<feature type="transmembrane region" description="Helical" evidence="6">
    <location>
        <begin position="479"/>
        <end position="503"/>
    </location>
</feature>
<evidence type="ECO:0000313" key="7">
    <source>
        <dbReference type="EMBL" id="KAK0437541.1"/>
    </source>
</evidence>
<sequence>MNNDASTISSAIKDKDAVGIEIKNVSTLSAIPESERETAIDTVAAAEQYTEEDYKTLVRKIDFVLLPLMWVVYGLQQADKTGISTQATFNMRADLGMKGQDYALLTTIFYVSYLVFEAPGNYVMQRTNIGKMLVVFMFFWGVIVLCTGFVTTWAEMMVLRALQGALESVISPAFLLLIGAWYRTSEHTLRSIIWGTSNAGFGIISSLCMYGIGQAALKNPNGIDAWRGISYFLGGFTVVMSFSRSPFLGKIIFRSNPVLPEFRMSSTPREVWWLSKAEKRMAAARVVGNQTGSDRTKHGEWKWHQVRVAFKDPQTYFFFFTTIVNSLPNGGTSSFGSLVYVSFGFSNLETILECTVPRNAFSIAWFLFVGLITRRYPKVRFLCMFVAVIPAFVGMLVTALQPSDDAHLWSRWGTYFMTVTGDIAGLMIWTFVPSNVAGRTKKSVTSIVLFVAYCVGNSVGSQVFRAKAPLLIILWAPRYVPAILISAIFYGLEMILFLVWRCYYIYVNHQRDKAALAKGLSVEEQERLGRLAAEADVTDYENDHFRYDY</sequence>
<evidence type="ECO:0000313" key="8">
    <source>
        <dbReference type="Proteomes" id="UP001175226"/>
    </source>
</evidence>
<keyword evidence="5 6" id="KW-0472">Membrane</keyword>
<evidence type="ECO:0000256" key="2">
    <source>
        <dbReference type="ARBA" id="ARBA00022448"/>
    </source>
</evidence>
<dbReference type="EMBL" id="JAUEPT010000048">
    <property type="protein sequence ID" value="KAK0437541.1"/>
    <property type="molecule type" value="Genomic_DNA"/>
</dbReference>
<proteinExistence type="predicted"/>
<dbReference type="PANTHER" id="PTHR43791:SF7">
    <property type="entry name" value="MAJOR FACILITATOR SUPERFAMILY (MFS) PROFILE DOMAIN-CONTAINING PROTEIN"/>
    <property type="match status" value="1"/>
</dbReference>
<keyword evidence="4 6" id="KW-1133">Transmembrane helix</keyword>
<gene>
    <name evidence="7" type="ORF">EV421DRAFT_1974722</name>
</gene>
<accession>A0AA39J7F7</accession>
<evidence type="ECO:0000256" key="6">
    <source>
        <dbReference type="SAM" id="Phobius"/>
    </source>
</evidence>
<dbReference type="Proteomes" id="UP001175226">
    <property type="component" value="Unassembled WGS sequence"/>
</dbReference>
<dbReference type="SUPFAM" id="SSF103473">
    <property type="entry name" value="MFS general substrate transporter"/>
    <property type="match status" value="1"/>
</dbReference>
<evidence type="ECO:0000256" key="4">
    <source>
        <dbReference type="ARBA" id="ARBA00022989"/>
    </source>
</evidence>
<protein>
    <submittedName>
        <fullName evidence="7">MFS general substrate transporter</fullName>
    </submittedName>
</protein>
<keyword evidence="8" id="KW-1185">Reference proteome</keyword>
<evidence type="ECO:0000256" key="5">
    <source>
        <dbReference type="ARBA" id="ARBA00023136"/>
    </source>
</evidence>
<dbReference type="Pfam" id="PF07690">
    <property type="entry name" value="MFS_1"/>
    <property type="match status" value="1"/>
</dbReference>
<feature type="transmembrane region" description="Helical" evidence="6">
    <location>
        <begin position="225"/>
        <end position="243"/>
    </location>
</feature>
<dbReference type="Gene3D" id="1.20.1250.20">
    <property type="entry name" value="MFS general substrate transporter like domains"/>
    <property type="match status" value="1"/>
</dbReference>
<keyword evidence="3 6" id="KW-0812">Transmembrane</keyword>
<dbReference type="GO" id="GO:0016020">
    <property type="term" value="C:membrane"/>
    <property type="evidence" value="ECO:0007669"/>
    <property type="project" value="UniProtKB-SubCell"/>
</dbReference>
<feature type="transmembrane region" description="Helical" evidence="6">
    <location>
        <begin position="160"/>
        <end position="180"/>
    </location>
</feature>
<keyword evidence="2" id="KW-0813">Transport</keyword>
<feature type="transmembrane region" description="Helical" evidence="6">
    <location>
        <begin position="381"/>
        <end position="400"/>
    </location>
</feature>
<evidence type="ECO:0000256" key="1">
    <source>
        <dbReference type="ARBA" id="ARBA00004141"/>
    </source>
</evidence>
<evidence type="ECO:0000256" key="3">
    <source>
        <dbReference type="ARBA" id="ARBA00022692"/>
    </source>
</evidence>
<comment type="caution">
    <text evidence="7">The sequence shown here is derived from an EMBL/GenBank/DDBJ whole genome shotgun (WGS) entry which is preliminary data.</text>
</comment>